<gene>
    <name evidence="4" type="ORF">AALO_G00293190</name>
</gene>
<dbReference type="InterPro" id="IPR013783">
    <property type="entry name" value="Ig-like_fold"/>
</dbReference>
<dbReference type="PANTHER" id="PTHR14131:SF6">
    <property type="entry name" value="ANOSMIN-1-RELATED"/>
    <property type="match status" value="1"/>
</dbReference>
<evidence type="ECO:0000256" key="2">
    <source>
        <dbReference type="SAM" id="SignalP"/>
    </source>
</evidence>
<keyword evidence="5" id="KW-1185">Reference proteome</keyword>
<feature type="chain" id="PRO_5043619140" description="Fibronectin type-III domain-containing protein" evidence="2">
    <location>
        <begin position="25"/>
        <end position="596"/>
    </location>
</feature>
<name>A0AAV6FKK1_9TELE</name>
<proteinExistence type="predicted"/>
<dbReference type="Proteomes" id="UP000823561">
    <property type="component" value="Chromosome 23"/>
</dbReference>
<dbReference type="PROSITE" id="PS50853">
    <property type="entry name" value="FN3"/>
    <property type="match status" value="2"/>
</dbReference>
<evidence type="ECO:0000313" key="5">
    <source>
        <dbReference type="Proteomes" id="UP000823561"/>
    </source>
</evidence>
<protein>
    <recommendedName>
        <fullName evidence="3">Fibronectin type-III domain-containing protein</fullName>
    </recommendedName>
</protein>
<organism evidence="4 5">
    <name type="scientific">Alosa alosa</name>
    <name type="common">allis shad</name>
    <dbReference type="NCBI Taxonomy" id="278164"/>
    <lineage>
        <taxon>Eukaryota</taxon>
        <taxon>Metazoa</taxon>
        <taxon>Chordata</taxon>
        <taxon>Craniata</taxon>
        <taxon>Vertebrata</taxon>
        <taxon>Euteleostomi</taxon>
        <taxon>Actinopterygii</taxon>
        <taxon>Neopterygii</taxon>
        <taxon>Teleostei</taxon>
        <taxon>Clupei</taxon>
        <taxon>Clupeiformes</taxon>
        <taxon>Clupeoidei</taxon>
        <taxon>Clupeidae</taxon>
        <taxon>Alosa</taxon>
    </lineage>
</organism>
<dbReference type="Pfam" id="PF17869">
    <property type="entry name" value="Cys_box"/>
    <property type="match status" value="1"/>
</dbReference>
<evidence type="ECO:0000256" key="1">
    <source>
        <dbReference type="SAM" id="MobiDB-lite"/>
    </source>
</evidence>
<dbReference type="CDD" id="cd00063">
    <property type="entry name" value="FN3"/>
    <property type="match status" value="2"/>
</dbReference>
<dbReference type="InterPro" id="IPR040957">
    <property type="entry name" value="Anosmin-1_Cys_box"/>
</dbReference>
<dbReference type="PANTHER" id="PTHR14131">
    <property type="entry name" value="ANOSMIN"/>
    <property type="match status" value="1"/>
</dbReference>
<evidence type="ECO:0000259" key="3">
    <source>
        <dbReference type="PROSITE" id="PS50853"/>
    </source>
</evidence>
<dbReference type="InterPro" id="IPR003961">
    <property type="entry name" value="FN3_dom"/>
</dbReference>
<feature type="domain" description="Fibronectin type-III" evidence="3">
    <location>
        <begin position="468"/>
        <end position="576"/>
    </location>
</feature>
<dbReference type="AlphaFoldDB" id="A0AAV6FKK1"/>
<feature type="region of interest" description="Disordered" evidence="1">
    <location>
        <begin position="226"/>
        <end position="252"/>
    </location>
</feature>
<dbReference type="GO" id="GO:0030182">
    <property type="term" value="P:neuron differentiation"/>
    <property type="evidence" value="ECO:0007669"/>
    <property type="project" value="TreeGrafter"/>
</dbReference>
<feature type="region of interest" description="Disordered" evidence="1">
    <location>
        <begin position="325"/>
        <end position="347"/>
    </location>
</feature>
<dbReference type="Gene3D" id="2.60.40.10">
    <property type="entry name" value="Immunoglobulins"/>
    <property type="match status" value="3"/>
</dbReference>
<dbReference type="SMART" id="SM00060">
    <property type="entry name" value="FN3"/>
    <property type="match status" value="3"/>
</dbReference>
<dbReference type="InterPro" id="IPR042447">
    <property type="entry name" value="Anosmin-1"/>
</dbReference>
<dbReference type="EMBL" id="JADWDJ010000023">
    <property type="protein sequence ID" value="KAG5262187.1"/>
    <property type="molecule type" value="Genomic_DNA"/>
</dbReference>
<accession>A0AAV6FKK1</accession>
<evidence type="ECO:0000313" key="4">
    <source>
        <dbReference type="EMBL" id="KAG5262187.1"/>
    </source>
</evidence>
<feature type="signal peptide" evidence="2">
    <location>
        <begin position="1"/>
        <end position="24"/>
    </location>
</feature>
<keyword evidence="2" id="KW-0732">Signal</keyword>
<dbReference type="Pfam" id="PF00041">
    <property type="entry name" value="fn3"/>
    <property type="match status" value="1"/>
</dbReference>
<sequence>MPYTSWVSCLWITLLLSCTGMAGARRPESSASLGSLFRARCAARCLSLYNTRIASSYRIAQVNGSLGWCQDHKQCAKCLEPCKDSWELRDGPCRDLCEGSFPRKHGECVTSCEFLRSVMAEKQGECPHRRQPKNLYRGAPLKPRKELAFEELPRGGLEVRWSSRFNVSAEPVVYVLERRWNYGIQPSEDSATPWEVVAQTTEERASLPDTRPGRWYQFRVSAINVHGTRGPTTPSRHYRSTKDPAAPSTPSDLRLVNLTVGGDGALTARLGWALPSNPDIPVHHYRVSWSWTGNAGAESPPRVKRRKTATGMIFPAEINCITYNQFPSSSPAEPPTDRSPAGKQSSDLMDVGTPFYQDGQLQVRVYWKRRDTSVGRYRVQWTPEVCSHNQTRTTEKINTEENFASLPNLLFSCKYTVTIHPAGTKGRAQAESTSFYTPSCATLRAKSSKHIPCPGDIMGLSLPKTSARAENLTASFSVQQGNVTALFSWSVAPTRPPPPVTGFQVTWTEMMGEGRKNGLPNSLVSQSQILPPDHRLLLVSGLQPASLYRLEVQVLTATGEGPATLRTFQTPNTPRRVQPYRLRLKKHHAKALVERH</sequence>
<comment type="caution">
    <text evidence="4">The sequence shown here is derived from an EMBL/GenBank/DDBJ whole genome shotgun (WGS) entry which is preliminary data.</text>
</comment>
<dbReference type="GO" id="GO:0009986">
    <property type="term" value="C:cell surface"/>
    <property type="evidence" value="ECO:0007669"/>
    <property type="project" value="TreeGrafter"/>
</dbReference>
<feature type="domain" description="Fibronectin type-III" evidence="3">
    <location>
        <begin position="139"/>
        <end position="244"/>
    </location>
</feature>
<dbReference type="InterPro" id="IPR036116">
    <property type="entry name" value="FN3_sf"/>
</dbReference>
<reference evidence="4" key="1">
    <citation type="submission" date="2020-10" db="EMBL/GenBank/DDBJ databases">
        <title>Chromosome-scale genome assembly of the Allis shad, Alosa alosa.</title>
        <authorList>
            <person name="Margot Z."/>
            <person name="Christophe K."/>
            <person name="Cabau C."/>
            <person name="Louis A."/>
            <person name="Berthelot C."/>
            <person name="Parey E."/>
            <person name="Roest Crollius H."/>
            <person name="Montfort J."/>
            <person name="Robinson-Rechavi M."/>
            <person name="Bucao C."/>
            <person name="Bouchez O."/>
            <person name="Gislard M."/>
            <person name="Lluch J."/>
            <person name="Milhes M."/>
            <person name="Lampietro C."/>
            <person name="Lopez Roques C."/>
            <person name="Donnadieu C."/>
            <person name="Braasch I."/>
            <person name="Desvignes T."/>
            <person name="Postlethwait J."/>
            <person name="Bobe J."/>
            <person name="Guiguen Y."/>
        </authorList>
    </citation>
    <scope>NUCLEOTIDE SEQUENCE</scope>
    <source>
        <strain evidence="4">M-15738</strain>
        <tissue evidence="4">Blood</tissue>
    </source>
</reference>
<dbReference type="SUPFAM" id="SSF49265">
    <property type="entry name" value="Fibronectin type III"/>
    <property type="match status" value="2"/>
</dbReference>